<dbReference type="AlphaFoldDB" id="A0A845BEM8"/>
<keyword evidence="3" id="KW-0479">Metal-binding</keyword>
<evidence type="ECO:0000256" key="4">
    <source>
        <dbReference type="ARBA" id="ARBA00022801"/>
    </source>
</evidence>
<dbReference type="RefSeq" id="WP_160937750.1">
    <property type="nucleotide sequence ID" value="NZ_SNVJ01000012.1"/>
</dbReference>
<dbReference type="InterPro" id="IPR050378">
    <property type="entry name" value="Metallo-dep_Hydrolases_sf"/>
</dbReference>
<evidence type="ECO:0000259" key="6">
    <source>
        <dbReference type="Pfam" id="PF01979"/>
    </source>
</evidence>
<dbReference type="InterPro" id="IPR032466">
    <property type="entry name" value="Metal_Hydrolase"/>
</dbReference>
<evidence type="ECO:0000256" key="3">
    <source>
        <dbReference type="ARBA" id="ARBA00022723"/>
    </source>
</evidence>
<evidence type="ECO:0000256" key="5">
    <source>
        <dbReference type="PIRSR" id="PIRSR611778-50"/>
    </source>
</evidence>
<name>A0A845BEM8_9PROT</name>
<dbReference type="SUPFAM" id="SSF51556">
    <property type="entry name" value="Metallo-dependent hydrolases"/>
    <property type="match status" value="1"/>
</dbReference>
<proteinExistence type="inferred from homology"/>
<dbReference type="Proteomes" id="UP000460715">
    <property type="component" value="Unassembled WGS sequence"/>
</dbReference>
<accession>A0A845BEM8</accession>
<dbReference type="Pfam" id="PF01979">
    <property type="entry name" value="Amidohydro_1"/>
    <property type="match status" value="1"/>
</dbReference>
<dbReference type="OrthoDB" id="9775759at2"/>
<comment type="caution">
    <text evidence="7">The sequence shown here is derived from an EMBL/GenBank/DDBJ whole genome shotgun (WGS) entry which is preliminary data.</text>
</comment>
<dbReference type="PANTHER" id="PTHR11647">
    <property type="entry name" value="HYDRANTOINASE/DIHYDROPYRIMIDINASE FAMILY MEMBER"/>
    <property type="match status" value="1"/>
</dbReference>
<dbReference type="GO" id="GO:0046872">
    <property type="term" value="F:metal ion binding"/>
    <property type="evidence" value="ECO:0007669"/>
    <property type="project" value="UniProtKB-KW"/>
</dbReference>
<keyword evidence="4 7" id="KW-0378">Hydrolase</keyword>
<comment type="similarity">
    <text evidence="2">Belongs to the metallo-dependent hydrolases superfamily. Hydantoinase/dihydropyrimidinase family.</text>
</comment>
<dbReference type="EMBL" id="SNVJ01000012">
    <property type="protein sequence ID" value="MXP64514.1"/>
    <property type="molecule type" value="Genomic_DNA"/>
</dbReference>
<dbReference type="NCBIfam" id="TIGR02033">
    <property type="entry name" value="D-hydantoinase"/>
    <property type="match status" value="1"/>
</dbReference>
<feature type="modified residue" description="N6-carboxylysine" evidence="5">
    <location>
        <position position="154"/>
    </location>
</feature>
<gene>
    <name evidence="7" type="primary">hydA</name>
    <name evidence="7" type="ORF">E0493_14275</name>
</gene>
<comment type="cofactor">
    <cofactor evidence="1">
        <name>Zn(2+)</name>
        <dbReference type="ChEBI" id="CHEBI:29105"/>
    </cofactor>
</comment>
<dbReference type="Gene3D" id="3.20.20.140">
    <property type="entry name" value="Metal-dependent hydrolases"/>
    <property type="match status" value="1"/>
</dbReference>
<dbReference type="InterPro" id="IPR006680">
    <property type="entry name" value="Amidohydro-rel"/>
</dbReference>
<feature type="domain" description="Amidohydrolase-related" evidence="6">
    <location>
        <begin position="53"/>
        <end position="453"/>
    </location>
</feature>
<dbReference type="SUPFAM" id="SSF51338">
    <property type="entry name" value="Composite domain of metallo-dependent hydrolases"/>
    <property type="match status" value="2"/>
</dbReference>
<dbReference type="GO" id="GO:0004157">
    <property type="term" value="F:dihydropyrimidinase activity"/>
    <property type="evidence" value="ECO:0007669"/>
    <property type="project" value="UniProtKB-EC"/>
</dbReference>
<evidence type="ECO:0000256" key="1">
    <source>
        <dbReference type="ARBA" id="ARBA00001947"/>
    </source>
</evidence>
<organism evidence="7 8">
    <name type="scientific">Teichococcus coralli</name>
    <dbReference type="NCBI Taxonomy" id="2545983"/>
    <lineage>
        <taxon>Bacteria</taxon>
        <taxon>Pseudomonadati</taxon>
        <taxon>Pseudomonadota</taxon>
        <taxon>Alphaproteobacteria</taxon>
        <taxon>Acetobacterales</taxon>
        <taxon>Roseomonadaceae</taxon>
        <taxon>Roseomonas</taxon>
    </lineage>
</organism>
<dbReference type="Gene3D" id="2.30.40.10">
    <property type="entry name" value="Urease, subunit C, domain 1"/>
    <property type="match status" value="1"/>
</dbReference>
<dbReference type="InterPro" id="IPR011778">
    <property type="entry name" value="Hydantoinase/dihydroPyrase"/>
</dbReference>
<evidence type="ECO:0000313" key="7">
    <source>
        <dbReference type="EMBL" id="MXP64514.1"/>
    </source>
</evidence>
<reference evidence="7 8" key="1">
    <citation type="submission" date="2019-03" db="EMBL/GenBank/DDBJ databases">
        <title>Roseomonas sp. a novel Roseomonas species isolated from Sea whip Gorgonian.</title>
        <authorList>
            <person name="Li F."/>
            <person name="Pan X."/>
            <person name="Huang S."/>
            <person name="Li Z."/>
            <person name="Meng B."/>
        </authorList>
    </citation>
    <scope>NUCLEOTIDE SEQUENCE [LARGE SCALE GENOMIC DNA]</scope>
    <source>
        <strain evidence="7 8">M0104</strain>
    </source>
</reference>
<evidence type="ECO:0000256" key="2">
    <source>
        <dbReference type="ARBA" id="ARBA00008829"/>
    </source>
</evidence>
<sequence length="498" mass="53046">MSGFEFDMVVRGGTLATAAEVFEADIGIRDGAIAALGRNLPRGAEEVSAKGMIVTPGGLDPHCHIEELGQDGTAQEESFASGSAAALAGGTTSFICFLPQWKGHSLADSAPGYAARAEQSRADYSFHQIITDPTPEVLQKEVPALVARGIRSLKVFLTYDPLRLTDAEFLDVLATARRLGAFVTVHCENFDAIGWRIGALLKAGLTDPLQHAWSRPPVVEREATHRAIALAELVDQPIQVFHVSCEEAAAEIARGRARGLKVWGETCPQYLTLSHEDLTGPDFAGAKAVCSPALREKAENARVWRRIQDGTLDIVSSDHCGFSFATAKRAAGSSSYGTGAAVQRPDGMPAFNAIPNGVPGIETRLPVLFSEGVSKGRIDLPTFVRLSSANAARLFGLGGRKGSLAPGADADLVLWDPDRETTIAQERLHHAIDYTPWEGFAVKGWPAVTLRRGAVAVREGEVLAPPGTGRFLPRGPYDLAKPTGRVPDGFDAAAVTWA</sequence>
<dbReference type="GO" id="GO:0005829">
    <property type="term" value="C:cytosol"/>
    <property type="evidence" value="ECO:0007669"/>
    <property type="project" value="TreeGrafter"/>
</dbReference>
<dbReference type="PANTHER" id="PTHR11647:SF1">
    <property type="entry name" value="COLLAPSIN RESPONSE MEDIATOR PROTEIN"/>
    <property type="match status" value="1"/>
</dbReference>
<dbReference type="CDD" id="cd01314">
    <property type="entry name" value="D-HYD"/>
    <property type="match status" value="1"/>
</dbReference>
<comment type="PTM">
    <text evidence="5">Carbamylation allows a single lysine to coordinate two divalent metal cations.</text>
</comment>
<dbReference type="EC" id="3.5.2.2" evidence="7"/>
<keyword evidence="8" id="KW-1185">Reference proteome</keyword>
<evidence type="ECO:0000313" key="8">
    <source>
        <dbReference type="Proteomes" id="UP000460715"/>
    </source>
</evidence>
<dbReference type="FunFam" id="3.20.20.140:FF:000174">
    <property type="entry name" value="Dihydropyrimidinase-related protein 2"/>
    <property type="match status" value="1"/>
</dbReference>
<protein>
    <submittedName>
        <fullName evidence="7">Dihydropyrimidinase</fullName>
        <ecNumber evidence="7">3.5.2.2</ecNumber>
    </submittedName>
</protein>
<dbReference type="InterPro" id="IPR011059">
    <property type="entry name" value="Metal-dep_hydrolase_composite"/>
</dbReference>